<gene>
    <name evidence="3" type="ORF">FQ775_00085</name>
</gene>
<feature type="chain" id="PRO_5022908841" description="Fibronectin attachment protein" evidence="2">
    <location>
        <begin position="38"/>
        <end position="269"/>
    </location>
</feature>
<dbReference type="AlphaFoldDB" id="A0A5B8KTN5"/>
<evidence type="ECO:0000256" key="1">
    <source>
        <dbReference type="SAM" id="MobiDB-lite"/>
    </source>
</evidence>
<feature type="signal peptide" evidence="2">
    <location>
        <begin position="1"/>
        <end position="37"/>
    </location>
</feature>
<name>A0A5B8KTN5_9HYPH</name>
<proteinExistence type="predicted"/>
<evidence type="ECO:0000313" key="3">
    <source>
        <dbReference type="EMBL" id="QDY98899.1"/>
    </source>
</evidence>
<reference evidence="3" key="1">
    <citation type="submission" date="2020-04" db="EMBL/GenBank/DDBJ databases">
        <title>Nitratireductor sp. nov. isolated from mangrove soil.</title>
        <authorList>
            <person name="Ye Y."/>
        </authorList>
    </citation>
    <scope>NUCLEOTIDE SEQUENCE</scope>
    <source>
        <strain evidence="3">SY7</strain>
    </source>
</reference>
<evidence type="ECO:0008006" key="5">
    <source>
        <dbReference type="Google" id="ProtNLM"/>
    </source>
</evidence>
<dbReference type="Proteomes" id="UP000321389">
    <property type="component" value="Chromosome"/>
</dbReference>
<feature type="region of interest" description="Disordered" evidence="1">
    <location>
        <begin position="53"/>
        <end position="110"/>
    </location>
</feature>
<dbReference type="KEGG" id="niy:FQ775_00085"/>
<protein>
    <recommendedName>
        <fullName evidence="5">Fibronectin attachment protein</fullName>
    </recommendedName>
</protein>
<dbReference type="RefSeq" id="WP_146297400.1">
    <property type="nucleotide sequence ID" value="NZ_CP042301.2"/>
</dbReference>
<accession>A0A5B8KTN5</accession>
<dbReference type="OrthoDB" id="9809589at2"/>
<keyword evidence="4" id="KW-1185">Reference proteome</keyword>
<evidence type="ECO:0000313" key="4">
    <source>
        <dbReference type="Proteomes" id="UP000321389"/>
    </source>
</evidence>
<organism evidence="3 4">
    <name type="scientific">Nitratireductor mangrovi</name>
    <dbReference type="NCBI Taxonomy" id="2599600"/>
    <lineage>
        <taxon>Bacteria</taxon>
        <taxon>Pseudomonadati</taxon>
        <taxon>Pseudomonadota</taxon>
        <taxon>Alphaproteobacteria</taxon>
        <taxon>Hyphomicrobiales</taxon>
        <taxon>Phyllobacteriaceae</taxon>
        <taxon>Nitratireductor</taxon>
    </lineage>
</organism>
<evidence type="ECO:0000256" key="2">
    <source>
        <dbReference type="SAM" id="SignalP"/>
    </source>
</evidence>
<sequence>MTSAPAPSEQSFFLTMRVAVLAALACAPLGLASNAYATPRDVLALSEIKRDEVPAEAAETEDPAAMPEQPAPVDTVPMPDPIERLPLPQATEPAPESGTDSEEAGEPDTIASEPLPEIIHDLDRLPEPVRRMRALIMEACASGDLEALRPLIGPGPNGTQLSFGGPVDDPIAYLQDVSGDGGGQEILAILLEVLDAGFVHLEPGTANEIYVWPYFYSMPLDGLTPPQRVELFKIVTAGDYEDMKNFGGYNFYRVGINPDGRWLFFVAGD</sequence>
<dbReference type="EMBL" id="CP042301">
    <property type="protein sequence ID" value="QDY98899.1"/>
    <property type="molecule type" value="Genomic_DNA"/>
</dbReference>
<keyword evidence="2" id="KW-0732">Signal</keyword>